<keyword evidence="2" id="KW-1185">Reference proteome</keyword>
<sequence>MRQQVTLKGTFTPSFQRLKPLQLRGKDQKSCLQRNMAHFPTYLKRFSFRTTDSCSCGELGSPLQFATSFPPYKVILSYQDLKRPRVSPVEKSPQQLIVKN</sequence>
<dbReference type="AlphaFoldDB" id="A0A4Y2AM97"/>
<name>A0A4Y2AM97_ARAVE</name>
<accession>A0A4Y2AM97</accession>
<dbReference type="EMBL" id="BGPR01000024">
    <property type="protein sequence ID" value="GBL80953.1"/>
    <property type="molecule type" value="Genomic_DNA"/>
</dbReference>
<evidence type="ECO:0000313" key="1">
    <source>
        <dbReference type="EMBL" id="GBL80953.1"/>
    </source>
</evidence>
<organism evidence="1 2">
    <name type="scientific">Araneus ventricosus</name>
    <name type="common">Orbweaver spider</name>
    <name type="synonym">Epeira ventricosa</name>
    <dbReference type="NCBI Taxonomy" id="182803"/>
    <lineage>
        <taxon>Eukaryota</taxon>
        <taxon>Metazoa</taxon>
        <taxon>Ecdysozoa</taxon>
        <taxon>Arthropoda</taxon>
        <taxon>Chelicerata</taxon>
        <taxon>Arachnida</taxon>
        <taxon>Araneae</taxon>
        <taxon>Araneomorphae</taxon>
        <taxon>Entelegynae</taxon>
        <taxon>Araneoidea</taxon>
        <taxon>Araneidae</taxon>
        <taxon>Araneus</taxon>
    </lineage>
</organism>
<dbReference type="Proteomes" id="UP000499080">
    <property type="component" value="Unassembled WGS sequence"/>
</dbReference>
<protein>
    <submittedName>
        <fullName evidence="1">Uncharacterized protein</fullName>
    </submittedName>
</protein>
<comment type="caution">
    <text evidence="1">The sequence shown here is derived from an EMBL/GenBank/DDBJ whole genome shotgun (WGS) entry which is preliminary data.</text>
</comment>
<proteinExistence type="predicted"/>
<reference evidence="1 2" key="1">
    <citation type="journal article" date="2019" name="Sci. Rep.">
        <title>Orb-weaving spider Araneus ventricosus genome elucidates the spidroin gene catalogue.</title>
        <authorList>
            <person name="Kono N."/>
            <person name="Nakamura H."/>
            <person name="Ohtoshi R."/>
            <person name="Moran D.A.P."/>
            <person name="Shinohara A."/>
            <person name="Yoshida Y."/>
            <person name="Fujiwara M."/>
            <person name="Mori M."/>
            <person name="Tomita M."/>
            <person name="Arakawa K."/>
        </authorList>
    </citation>
    <scope>NUCLEOTIDE SEQUENCE [LARGE SCALE GENOMIC DNA]</scope>
</reference>
<evidence type="ECO:0000313" key="2">
    <source>
        <dbReference type="Proteomes" id="UP000499080"/>
    </source>
</evidence>
<gene>
    <name evidence="1" type="ORF">AVEN_83049_1</name>
</gene>